<comment type="catalytic activity">
    <reaction evidence="1 10">
        <text>Endonucleolytic cleavage of DNA to give random double-stranded fragments with terminal 5'-phosphates, ATP is simultaneously hydrolyzed.</text>
        <dbReference type="EC" id="3.1.21.3"/>
    </reaction>
</comment>
<comment type="similarity">
    <text evidence="2 10">Belongs to the HsdR family.</text>
</comment>
<keyword evidence="3" id="KW-0540">Nuclease</keyword>
<dbReference type="SUPFAM" id="SSF52540">
    <property type="entry name" value="P-loop containing nucleoside triphosphate hydrolases"/>
    <property type="match status" value="1"/>
</dbReference>
<dbReference type="PANTHER" id="PTHR30195:SF15">
    <property type="entry name" value="TYPE I RESTRICTION ENZYME HINDI ENDONUCLEASE SUBUNIT"/>
    <property type="match status" value="1"/>
</dbReference>
<dbReference type="InterPro" id="IPR040980">
    <property type="entry name" value="SWI2_SNF2"/>
</dbReference>
<evidence type="ECO:0000256" key="5">
    <source>
        <dbReference type="ARBA" id="ARBA00022747"/>
    </source>
</evidence>
<protein>
    <recommendedName>
        <fullName evidence="10">Type I restriction enzyme endonuclease subunit</fullName>
        <shortName evidence="10">R protein</shortName>
        <ecNumber evidence="10">3.1.21.3</ecNumber>
    </recommendedName>
</protein>
<dbReference type="CDD" id="cd18800">
    <property type="entry name" value="SF2_C_EcoR124I-like"/>
    <property type="match status" value="1"/>
</dbReference>
<reference evidence="13" key="1">
    <citation type="journal article" date="2019" name="Int. J. Syst. Evol. Microbiol.">
        <title>The Global Catalogue of Microorganisms (GCM) 10K type strain sequencing project: providing services to taxonomists for standard genome sequencing and annotation.</title>
        <authorList>
            <consortium name="The Broad Institute Genomics Platform"/>
            <consortium name="The Broad Institute Genome Sequencing Center for Infectious Disease"/>
            <person name="Wu L."/>
            <person name="Ma J."/>
        </authorList>
    </citation>
    <scope>NUCLEOTIDE SEQUENCE [LARGE SCALE GENOMIC DNA]</scope>
    <source>
        <strain evidence="13">CGMCC 4.7106</strain>
    </source>
</reference>
<evidence type="ECO:0000256" key="8">
    <source>
        <dbReference type="ARBA" id="ARBA00022840"/>
    </source>
</evidence>
<name>A0ABW5DC12_9BACT</name>
<organism evidence="12 13">
    <name type="scientific">Luteolibacter algae</name>
    <dbReference type="NCBI Taxonomy" id="454151"/>
    <lineage>
        <taxon>Bacteria</taxon>
        <taxon>Pseudomonadati</taxon>
        <taxon>Verrucomicrobiota</taxon>
        <taxon>Verrucomicrobiia</taxon>
        <taxon>Verrucomicrobiales</taxon>
        <taxon>Verrucomicrobiaceae</taxon>
        <taxon>Luteolibacter</taxon>
    </lineage>
</organism>
<dbReference type="InterPro" id="IPR051268">
    <property type="entry name" value="Type-I_R_enzyme_R_subunit"/>
</dbReference>
<dbReference type="Gene3D" id="3.40.960.10">
    <property type="entry name" value="VSR Endonuclease"/>
    <property type="match status" value="1"/>
</dbReference>
<dbReference type="SMART" id="SM00487">
    <property type="entry name" value="DEXDc"/>
    <property type="match status" value="1"/>
</dbReference>
<dbReference type="InterPro" id="IPR014001">
    <property type="entry name" value="Helicase_ATP-bd"/>
</dbReference>
<dbReference type="NCBIfam" id="TIGR00348">
    <property type="entry name" value="hsdR"/>
    <property type="match status" value="1"/>
</dbReference>
<dbReference type="InterPro" id="IPR055180">
    <property type="entry name" value="HsdR_RecA-like_helicase_dom_2"/>
</dbReference>
<dbReference type="InterPro" id="IPR027417">
    <property type="entry name" value="P-loop_NTPase"/>
</dbReference>
<comment type="subunit">
    <text evidence="10">The type I restriction/modification system is composed of three polypeptides R, M and S.</text>
</comment>
<keyword evidence="9 10" id="KW-0238">DNA-binding</keyword>
<sequence length="1204" mass="136133">MAYTEDHLVEQPAIQLMQHELGWDVMNCFGEWQGGVSDLGREGKREVVLTGRLRAALLSLNPDLPEEAIDGAVEEFSRDRTALSLVEANREIASLLKGGVTVKFPDRENGGQRVEVVAVIDWEVAENNDFLLASQFWVAGALYLKRPDLIGFVNGLPLVLMELKAPGENVRQGYDKNIADYKGTIPQLFHYNGLIIVSNGVQSKIGSLTAKWEHYGDWKKAVSEEEAPDISLNTLLRGTCDKGRLLDLVENFTRFVDSKGSTGKVVARNHQFHGVNRAVEALLRTLTPALSQGEREEDSRLSLSQVGREEERVHYRGGFEVAGMVARARELRERQTPAEELLWEILRDRRCGGAKFRRQHQFGDYICDFYCHEAGLVVECDGEVHQSDEAKAHDKKRDAYLRSQKLKVLRFKNSSVLHKTEEVLTEILKDLPSTSGRGAGGEGSISKNRIGVFWHTQGSGKSYSMVFFAEKVFRKIKGNWTFVVITDRMELDRQISDTFANCGAANGKNSKATSASHLRELLTADHRYVFTLIHKFRTEPGTLHPVLSERDDIIVLTDEAHRSQYDTLAMNMRTALPNAKFVAFTGTPLIAGEERTREVFGEYVSVYDFKQSVEDGATVPLFYENRTKELEITNPELNEEIYQTIEDAGLDEDQEEKLKKVLGQKYHLITRDDRLDEVVKDIVHHFLNRGYQGKAMVVSIDKLTTLRMYEKVNAEWNAEKARVSERLAKVSPLMPEYAELNARLKNLVETDMAVVVSPGQNEITEMAAKGFDILPHRERMVKEDLEEKFKNPEDRFRLVFVCAMWLTGFDAPSCSTLYLDKPMRGHTLMQTIARANRVYGDKVNGLIVDYANVFQELEKALAIYGAGGSGGELPVKDKTELVEALKIALEQVTEYCRKQNVDLAAIPSATDKLFIPAVNQLIRTDEVRDEFLAHSNDVARLYKAVMPDPVIPKLAPKAQLIAELAKTIRAQKDPVNITEVMEKISGLLDGAIVTTAKEEPGAPAKTIDLSKIDFAALARKFEKSKTKNIEAQQLRALIERKLDNLIRLNASRYDFLDRFQKMIEEMNSGARSIAWFFEQLTEFTKDLSEEEQRHLRENVSEEELAVFDILTRPGPDLSPQEIESIKKVCRDLLAKLKTEKLVLEWRTKRTTRAAVRVEIEKMLDSGLPEKYTSELFETKCGALFQHVLEKYPESGESVYTNEVA</sequence>
<dbReference type="EMBL" id="JBHUIT010000034">
    <property type="protein sequence ID" value="MFD2257985.1"/>
    <property type="molecule type" value="Genomic_DNA"/>
</dbReference>
<keyword evidence="13" id="KW-1185">Reference proteome</keyword>
<proteinExistence type="inferred from homology"/>
<evidence type="ECO:0000259" key="11">
    <source>
        <dbReference type="PROSITE" id="PS51192"/>
    </source>
</evidence>
<evidence type="ECO:0000256" key="1">
    <source>
        <dbReference type="ARBA" id="ARBA00000851"/>
    </source>
</evidence>
<accession>A0ABW5DC12</accession>
<dbReference type="Pfam" id="PF04313">
    <property type="entry name" value="HSDR_N"/>
    <property type="match status" value="1"/>
</dbReference>
<evidence type="ECO:0000256" key="10">
    <source>
        <dbReference type="RuleBase" id="RU364115"/>
    </source>
</evidence>
<evidence type="ECO:0000256" key="7">
    <source>
        <dbReference type="ARBA" id="ARBA00022801"/>
    </source>
</evidence>
<dbReference type="PANTHER" id="PTHR30195">
    <property type="entry name" value="TYPE I SITE-SPECIFIC DEOXYRIBONUCLEASE PROTEIN SUBUNIT M AND R"/>
    <property type="match status" value="1"/>
</dbReference>
<comment type="function">
    <text evidence="10">Subunit R is required for both nuclease and ATPase activities, but not for modification.</text>
</comment>
<evidence type="ECO:0000256" key="2">
    <source>
        <dbReference type="ARBA" id="ARBA00008598"/>
    </source>
</evidence>
<feature type="domain" description="Helicase ATP-binding" evidence="11">
    <location>
        <begin position="442"/>
        <end position="606"/>
    </location>
</feature>
<dbReference type="InterPro" id="IPR047216">
    <property type="entry name" value="Endonuclease_DUF559_bact"/>
</dbReference>
<comment type="caution">
    <text evidence="12">The sequence shown here is derived from an EMBL/GenBank/DDBJ whole genome shotgun (WGS) entry which is preliminary data.</text>
</comment>
<dbReference type="CDD" id="cd01038">
    <property type="entry name" value="Endonuclease_DUF559"/>
    <property type="match status" value="1"/>
</dbReference>
<dbReference type="Gene3D" id="3.90.1570.50">
    <property type="match status" value="1"/>
</dbReference>
<dbReference type="RefSeq" id="WP_386821413.1">
    <property type="nucleotide sequence ID" value="NZ_JBHUIT010000034.1"/>
</dbReference>
<dbReference type="InterPro" id="IPR007569">
    <property type="entry name" value="DUF559"/>
</dbReference>
<dbReference type="InterPro" id="IPR011335">
    <property type="entry name" value="Restrct_endonuc-II-like"/>
</dbReference>
<evidence type="ECO:0000256" key="4">
    <source>
        <dbReference type="ARBA" id="ARBA00022741"/>
    </source>
</evidence>
<dbReference type="InterPro" id="IPR004473">
    <property type="entry name" value="Restrct_endonuc_typeI_HsdR"/>
</dbReference>
<dbReference type="Pfam" id="PF11867">
    <property type="entry name" value="T1RH-like_C"/>
    <property type="match status" value="1"/>
</dbReference>
<dbReference type="Pfam" id="PF04480">
    <property type="entry name" value="DUF559"/>
    <property type="match status" value="1"/>
</dbReference>
<dbReference type="Proteomes" id="UP001597375">
    <property type="component" value="Unassembled WGS sequence"/>
</dbReference>
<dbReference type="InterPro" id="IPR021810">
    <property type="entry name" value="T1RH-like_C"/>
</dbReference>
<evidence type="ECO:0000256" key="9">
    <source>
        <dbReference type="ARBA" id="ARBA00023125"/>
    </source>
</evidence>
<keyword evidence="4 10" id="KW-0547">Nucleotide-binding</keyword>
<gene>
    <name evidence="12" type="ORF">ACFSSA_14990</name>
</gene>
<evidence type="ECO:0000313" key="13">
    <source>
        <dbReference type="Proteomes" id="UP001597375"/>
    </source>
</evidence>
<keyword evidence="5 10" id="KW-0680">Restriction system</keyword>
<keyword evidence="6" id="KW-0255">Endonuclease</keyword>
<evidence type="ECO:0000256" key="3">
    <source>
        <dbReference type="ARBA" id="ARBA00022722"/>
    </source>
</evidence>
<keyword evidence="7 10" id="KW-0378">Hydrolase</keyword>
<dbReference type="InterPro" id="IPR007409">
    <property type="entry name" value="Restrct_endonuc_type1_HsdR_N"/>
</dbReference>
<dbReference type="CDD" id="cd22332">
    <property type="entry name" value="HsdR_N"/>
    <property type="match status" value="1"/>
</dbReference>
<dbReference type="Pfam" id="PF18766">
    <property type="entry name" value="SWI2_SNF2"/>
    <property type="match status" value="1"/>
</dbReference>
<dbReference type="EC" id="3.1.21.3" evidence="10"/>
<dbReference type="PROSITE" id="PS51192">
    <property type="entry name" value="HELICASE_ATP_BIND_1"/>
    <property type="match status" value="1"/>
</dbReference>
<dbReference type="SUPFAM" id="SSF52980">
    <property type="entry name" value="Restriction endonuclease-like"/>
    <property type="match status" value="1"/>
</dbReference>
<dbReference type="Gene3D" id="3.40.50.300">
    <property type="entry name" value="P-loop containing nucleotide triphosphate hydrolases"/>
    <property type="match status" value="2"/>
</dbReference>
<evidence type="ECO:0000256" key="6">
    <source>
        <dbReference type="ARBA" id="ARBA00022759"/>
    </source>
</evidence>
<keyword evidence="8 10" id="KW-0067">ATP-binding</keyword>
<dbReference type="Pfam" id="PF22679">
    <property type="entry name" value="T1R_D3-like"/>
    <property type="match status" value="1"/>
</dbReference>
<dbReference type="GO" id="GO:0009035">
    <property type="term" value="F:type I site-specific deoxyribonuclease activity"/>
    <property type="evidence" value="ECO:0007669"/>
    <property type="project" value="UniProtKB-EC"/>
</dbReference>
<evidence type="ECO:0000313" key="12">
    <source>
        <dbReference type="EMBL" id="MFD2257985.1"/>
    </source>
</evidence>